<evidence type="ECO:0000313" key="1">
    <source>
        <dbReference type="EMBL" id="KAJ1253529.1"/>
    </source>
</evidence>
<dbReference type="EMBL" id="MU631063">
    <property type="protein sequence ID" value="KAJ1253529.1"/>
    <property type="molecule type" value="Genomic_DNA"/>
</dbReference>
<protein>
    <submittedName>
        <fullName evidence="1">Uncharacterized protein</fullName>
    </submittedName>
</protein>
<sequence length="112" mass="11890">MRPGRMRNGFCWSADRFGAWTVVGCAGGLSLGALGASSSRRRHWPVPARRKACPSGHCAATACGLPIRPVLKHGPRSLTCVRVDGFQNLGCARKLTSGRPLRAAPLADPDLL</sequence>
<evidence type="ECO:0000313" key="2">
    <source>
        <dbReference type="Proteomes" id="UP001164776"/>
    </source>
</evidence>
<dbReference type="Proteomes" id="UP001164776">
    <property type="component" value="Unassembled WGS sequence"/>
</dbReference>
<keyword evidence="2" id="KW-1185">Reference proteome</keyword>
<comment type="caution">
    <text evidence="1">The sequence shown here is derived from an EMBL/GenBank/DDBJ whole genome shotgun (WGS) entry which is preliminary data.</text>
</comment>
<proteinExistence type="predicted"/>
<accession>A0A9W7X804</accession>
<dbReference type="OrthoDB" id="1721742at2759"/>
<gene>
    <name evidence="1" type="ORF">BS78_K242900</name>
</gene>
<reference evidence="1 2" key="1">
    <citation type="submission" date="2022-10" db="EMBL/GenBank/DDBJ databases">
        <title>WGS assembly of Paspalum vaginatum 540-79.</title>
        <authorList>
            <person name="Sun G."/>
            <person name="Wase N."/>
            <person name="Shu S."/>
            <person name="Jenkins J."/>
            <person name="Zhou B."/>
            <person name="Torres-Rodriguez J."/>
            <person name="Chen C."/>
            <person name="Sandor L."/>
            <person name="Plott C."/>
            <person name="Yoshinga Y."/>
            <person name="Daum C."/>
            <person name="Qi P."/>
            <person name="Barry K."/>
            <person name="Lipzen A."/>
            <person name="Berry L."/>
            <person name="Pedersen C."/>
            <person name="Gottilla T."/>
            <person name="Foltz A."/>
            <person name="Yu H."/>
            <person name="O'Malley R."/>
            <person name="Zhang C."/>
            <person name="Devos K."/>
            <person name="Sigmon B."/>
            <person name="Yu B."/>
            <person name="Obata T."/>
            <person name="Schmutz J."/>
            <person name="Schnable J."/>
        </authorList>
    </citation>
    <scope>NUCLEOTIDE SEQUENCE [LARGE SCALE GENOMIC DNA]</scope>
    <source>
        <strain evidence="2">cv. 540-79</strain>
    </source>
</reference>
<organism evidence="1 2">
    <name type="scientific">Paspalum vaginatum</name>
    <name type="common">seashore paspalum</name>
    <dbReference type="NCBI Taxonomy" id="158149"/>
    <lineage>
        <taxon>Eukaryota</taxon>
        <taxon>Viridiplantae</taxon>
        <taxon>Streptophyta</taxon>
        <taxon>Embryophyta</taxon>
        <taxon>Tracheophyta</taxon>
        <taxon>Spermatophyta</taxon>
        <taxon>Magnoliopsida</taxon>
        <taxon>Liliopsida</taxon>
        <taxon>Poales</taxon>
        <taxon>Poaceae</taxon>
        <taxon>PACMAD clade</taxon>
        <taxon>Panicoideae</taxon>
        <taxon>Andropogonodae</taxon>
        <taxon>Paspaleae</taxon>
        <taxon>Paspalinae</taxon>
        <taxon>Paspalum</taxon>
    </lineage>
</organism>
<dbReference type="AlphaFoldDB" id="A0A9W7X804"/>
<name>A0A9W7X804_9POAL</name>